<comment type="caution">
    <text evidence="2">The sequence shown here is derived from an EMBL/GenBank/DDBJ whole genome shotgun (WGS) entry which is preliminary data.</text>
</comment>
<evidence type="ECO:0000313" key="3">
    <source>
        <dbReference type="Proteomes" id="UP001497623"/>
    </source>
</evidence>
<evidence type="ECO:0000313" key="2">
    <source>
        <dbReference type="EMBL" id="CAL4172058.1"/>
    </source>
</evidence>
<feature type="compositionally biased region" description="Polar residues" evidence="1">
    <location>
        <begin position="13"/>
        <end position="26"/>
    </location>
</feature>
<dbReference type="AlphaFoldDB" id="A0AAV2SAA8"/>
<sequence>EPIAQPNPLASHLQLTQVPSDKTSSMIKDEVKIEPSSSSSTLAKIMNGSSTSQASSQQSSQKMSSPIGSTEHSQPETTPLLQTTSAGVDGNGPTDLSVKAPAATVTRPSLTALEVAAVRQLITGYRDSADFLLRSAD</sequence>
<feature type="region of interest" description="Disordered" evidence="1">
    <location>
        <begin position="1"/>
        <end position="100"/>
    </location>
</feature>
<dbReference type="EMBL" id="CAXKWB010051987">
    <property type="protein sequence ID" value="CAL4172058.1"/>
    <property type="molecule type" value="Genomic_DNA"/>
</dbReference>
<feature type="non-terminal residue" evidence="2">
    <location>
        <position position="1"/>
    </location>
</feature>
<name>A0AAV2SAA8_MEGNR</name>
<gene>
    <name evidence="2" type="ORF">MNOR_LOCUS34233</name>
</gene>
<accession>A0AAV2SAA8</accession>
<protein>
    <submittedName>
        <fullName evidence="2">Uncharacterized protein</fullName>
    </submittedName>
</protein>
<dbReference type="Proteomes" id="UP001497623">
    <property type="component" value="Unassembled WGS sequence"/>
</dbReference>
<feature type="compositionally biased region" description="Low complexity" evidence="1">
    <location>
        <begin position="49"/>
        <end position="65"/>
    </location>
</feature>
<keyword evidence="3" id="KW-1185">Reference proteome</keyword>
<feature type="non-terminal residue" evidence="2">
    <location>
        <position position="137"/>
    </location>
</feature>
<feature type="compositionally biased region" description="Polar residues" evidence="1">
    <location>
        <begin position="66"/>
        <end position="86"/>
    </location>
</feature>
<organism evidence="2 3">
    <name type="scientific">Meganyctiphanes norvegica</name>
    <name type="common">Northern krill</name>
    <name type="synonym">Thysanopoda norvegica</name>
    <dbReference type="NCBI Taxonomy" id="48144"/>
    <lineage>
        <taxon>Eukaryota</taxon>
        <taxon>Metazoa</taxon>
        <taxon>Ecdysozoa</taxon>
        <taxon>Arthropoda</taxon>
        <taxon>Crustacea</taxon>
        <taxon>Multicrustacea</taxon>
        <taxon>Malacostraca</taxon>
        <taxon>Eumalacostraca</taxon>
        <taxon>Eucarida</taxon>
        <taxon>Euphausiacea</taxon>
        <taxon>Euphausiidae</taxon>
        <taxon>Meganyctiphanes</taxon>
    </lineage>
</organism>
<proteinExistence type="predicted"/>
<reference evidence="2 3" key="1">
    <citation type="submission" date="2024-05" db="EMBL/GenBank/DDBJ databases">
        <authorList>
            <person name="Wallberg A."/>
        </authorList>
    </citation>
    <scope>NUCLEOTIDE SEQUENCE [LARGE SCALE GENOMIC DNA]</scope>
</reference>
<evidence type="ECO:0000256" key="1">
    <source>
        <dbReference type="SAM" id="MobiDB-lite"/>
    </source>
</evidence>